<name>A0ABV8JQQ7_9FLAO</name>
<evidence type="ECO:0000313" key="3">
    <source>
        <dbReference type="Proteomes" id="UP001595814"/>
    </source>
</evidence>
<dbReference type="InterPro" id="IPR029044">
    <property type="entry name" value="Nucleotide-diphossugar_trans"/>
</dbReference>
<feature type="domain" description="MobA-like NTP transferase" evidence="1">
    <location>
        <begin position="11"/>
        <end position="170"/>
    </location>
</feature>
<dbReference type="InterPro" id="IPR025877">
    <property type="entry name" value="MobA-like_NTP_Trfase"/>
</dbReference>
<accession>A0ABV8JQQ7</accession>
<dbReference type="CDD" id="cd04182">
    <property type="entry name" value="GT_2_like_f"/>
    <property type="match status" value="1"/>
</dbReference>
<keyword evidence="2" id="KW-0808">Transferase</keyword>
<dbReference type="Pfam" id="PF12804">
    <property type="entry name" value="NTP_transf_3"/>
    <property type="match status" value="1"/>
</dbReference>
<evidence type="ECO:0000313" key="2">
    <source>
        <dbReference type="EMBL" id="MFC4096780.1"/>
    </source>
</evidence>
<protein>
    <submittedName>
        <fullName evidence="2">NTP transferase domain-containing protein</fullName>
    </submittedName>
</protein>
<reference evidence="3" key="1">
    <citation type="journal article" date="2019" name="Int. J. Syst. Evol. Microbiol.">
        <title>The Global Catalogue of Microorganisms (GCM) 10K type strain sequencing project: providing services to taxonomists for standard genome sequencing and annotation.</title>
        <authorList>
            <consortium name="The Broad Institute Genomics Platform"/>
            <consortium name="The Broad Institute Genome Sequencing Center for Infectious Disease"/>
            <person name="Wu L."/>
            <person name="Ma J."/>
        </authorList>
    </citation>
    <scope>NUCLEOTIDE SEQUENCE [LARGE SCALE GENOMIC DNA]</scope>
    <source>
        <strain evidence="3">CECT 7477</strain>
    </source>
</reference>
<dbReference type="GO" id="GO:0016740">
    <property type="term" value="F:transferase activity"/>
    <property type="evidence" value="ECO:0007669"/>
    <property type="project" value="UniProtKB-KW"/>
</dbReference>
<dbReference type="EMBL" id="JBHSAW010000010">
    <property type="protein sequence ID" value="MFC4096780.1"/>
    <property type="molecule type" value="Genomic_DNA"/>
</dbReference>
<proteinExistence type="predicted"/>
<gene>
    <name evidence="2" type="ORF">ACFOUT_12905</name>
</gene>
<dbReference type="PANTHER" id="PTHR43777">
    <property type="entry name" value="MOLYBDENUM COFACTOR CYTIDYLYLTRANSFERASE"/>
    <property type="match status" value="1"/>
</dbReference>
<dbReference type="SUPFAM" id="SSF53448">
    <property type="entry name" value="Nucleotide-diphospho-sugar transferases"/>
    <property type="match status" value="1"/>
</dbReference>
<dbReference type="PANTHER" id="PTHR43777:SF1">
    <property type="entry name" value="MOLYBDENUM COFACTOR CYTIDYLYLTRANSFERASE"/>
    <property type="match status" value="1"/>
</dbReference>
<dbReference type="RefSeq" id="WP_225621148.1">
    <property type="nucleotide sequence ID" value="NZ_JACYFJ010000002.1"/>
</dbReference>
<dbReference type="Proteomes" id="UP001595814">
    <property type="component" value="Unassembled WGS sequence"/>
</dbReference>
<organism evidence="2 3">
    <name type="scientific">Euzebyella saccharophila</name>
    <dbReference type="NCBI Taxonomy" id="679664"/>
    <lineage>
        <taxon>Bacteria</taxon>
        <taxon>Pseudomonadati</taxon>
        <taxon>Bacteroidota</taxon>
        <taxon>Flavobacteriia</taxon>
        <taxon>Flavobacteriales</taxon>
        <taxon>Flavobacteriaceae</taxon>
        <taxon>Euzebyella</taxon>
    </lineage>
</organism>
<dbReference type="Gene3D" id="3.90.550.10">
    <property type="entry name" value="Spore Coat Polysaccharide Biosynthesis Protein SpsA, Chain A"/>
    <property type="match status" value="1"/>
</dbReference>
<evidence type="ECO:0000259" key="1">
    <source>
        <dbReference type="Pfam" id="PF12804"/>
    </source>
</evidence>
<comment type="caution">
    <text evidence="2">The sequence shown here is derived from an EMBL/GenBank/DDBJ whole genome shotgun (WGS) entry which is preliminary data.</text>
</comment>
<keyword evidence="3" id="KW-1185">Reference proteome</keyword>
<sequence>MDNPKKKIALLILAAGNSSRMGTIKQLLPWKKTTLLGIAIENAVASNSENIYVVLGAYEPEIRIHIPENGFRYVVNPDWESGMGGSIATGVEHILNEQKGTTGILIMLADQPMVDTLLLNQLMEKFFNSSKNIIACEYDKNVGVPALFGREFFEQLSNLGTKTGAQTIISLNPQEVCSIKLHQKAMDIDTQEEYLQLLKRMN</sequence>